<name>A0A101I3J8_UNCT6</name>
<keyword evidence="3" id="KW-0808">Transferase</keyword>
<keyword evidence="3" id="KW-0012">Acyltransferase</keyword>
<feature type="transmembrane region" description="Helical" evidence="1">
    <location>
        <begin position="201"/>
        <end position="219"/>
    </location>
</feature>
<dbReference type="PANTHER" id="PTHR37312:SF1">
    <property type="entry name" value="MEMBRANE-BOUND ACYLTRANSFERASE YKRP-RELATED"/>
    <property type="match status" value="1"/>
</dbReference>
<feature type="transmembrane region" description="Helical" evidence="1">
    <location>
        <begin position="279"/>
        <end position="298"/>
    </location>
</feature>
<feature type="transmembrane region" description="Helical" evidence="1">
    <location>
        <begin position="71"/>
        <end position="90"/>
    </location>
</feature>
<dbReference type="InterPro" id="IPR002656">
    <property type="entry name" value="Acyl_transf_3_dom"/>
</dbReference>
<proteinExistence type="predicted"/>
<dbReference type="InterPro" id="IPR052734">
    <property type="entry name" value="Nod_factor_acetyltransferase"/>
</dbReference>
<dbReference type="Proteomes" id="UP000053467">
    <property type="component" value="Unassembled WGS sequence"/>
</dbReference>
<organism evidence="3 4">
    <name type="scientific">candidate division TA06 bacterium 34_109</name>
    <dbReference type="NCBI Taxonomy" id="1635277"/>
    <lineage>
        <taxon>Bacteria</taxon>
        <taxon>Bacteria division TA06</taxon>
    </lineage>
</organism>
<dbReference type="AlphaFoldDB" id="A0A101I3J8"/>
<dbReference type="GO" id="GO:0016747">
    <property type="term" value="F:acyltransferase activity, transferring groups other than amino-acyl groups"/>
    <property type="evidence" value="ECO:0007669"/>
    <property type="project" value="InterPro"/>
</dbReference>
<feature type="transmembrane region" description="Helical" evidence="1">
    <location>
        <begin position="146"/>
        <end position="164"/>
    </location>
</feature>
<evidence type="ECO:0000256" key="1">
    <source>
        <dbReference type="SAM" id="Phobius"/>
    </source>
</evidence>
<feature type="transmembrane region" description="Helical" evidence="1">
    <location>
        <begin position="120"/>
        <end position="139"/>
    </location>
</feature>
<feature type="transmembrane region" description="Helical" evidence="1">
    <location>
        <begin position="310"/>
        <end position="331"/>
    </location>
</feature>
<sequence>MDKREYWIDIAKSLGIFLVVLGHTSINENLKTFIYSFHMPLFFTISGFLFKTSDNFKNFFIKRFKRFIIPYFLFSLITYIFWILVSGRYGSGLVTEIGYMKPLIGSILGLSHGGYLIHNISLWFLYVLFFIEIIYFFLLKIKMFKVIIAISLILSIIGYLISNILKVKLIYGLEKVFVAQTFFLTGFIFRKINYQTRIKGLNIYKTIFLFLVFLSINLFLTKVNGFVDLVGNLFGRNYIIYLLNGIVGSLMILTFSLFLEKSGIKNMIFEVVSKSTIYILGFHEQIISIVFGMIFIIFKIPPETYKNVLLLNIIISIGDVLFIGGIYYITLKIKTKIYKKL</sequence>
<dbReference type="Pfam" id="PF01757">
    <property type="entry name" value="Acyl_transf_3"/>
    <property type="match status" value="1"/>
</dbReference>
<keyword evidence="1" id="KW-1133">Transmembrane helix</keyword>
<comment type="caution">
    <text evidence="3">The sequence shown here is derived from an EMBL/GenBank/DDBJ whole genome shotgun (WGS) entry which is preliminary data.</text>
</comment>
<reference evidence="4" key="1">
    <citation type="journal article" date="2015" name="MBio">
        <title>Genome-Resolved Metagenomic Analysis Reveals Roles for Candidate Phyla and Other Microbial Community Members in Biogeochemical Transformations in Oil Reservoirs.</title>
        <authorList>
            <person name="Hu P."/>
            <person name="Tom L."/>
            <person name="Singh A."/>
            <person name="Thomas B.C."/>
            <person name="Baker B.J."/>
            <person name="Piceno Y.M."/>
            <person name="Andersen G.L."/>
            <person name="Banfield J.F."/>
        </authorList>
    </citation>
    <scope>NUCLEOTIDE SEQUENCE [LARGE SCALE GENOMIC DNA]</scope>
</reference>
<gene>
    <name evidence="3" type="ORF">XE03_0016</name>
</gene>
<feature type="transmembrane region" description="Helical" evidence="1">
    <location>
        <begin position="239"/>
        <end position="259"/>
    </location>
</feature>
<accession>A0A101I3J8</accession>
<dbReference type="EMBL" id="LGGX01000001">
    <property type="protein sequence ID" value="KUK88010.1"/>
    <property type="molecule type" value="Genomic_DNA"/>
</dbReference>
<keyword evidence="1" id="KW-0472">Membrane</keyword>
<keyword evidence="1" id="KW-0812">Transmembrane</keyword>
<evidence type="ECO:0000313" key="3">
    <source>
        <dbReference type="EMBL" id="KUK88010.1"/>
    </source>
</evidence>
<protein>
    <submittedName>
        <fullName evidence="3">Acyltransferase 3</fullName>
    </submittedName>
</protein>
<feature type="domain" description="Acyltransferase 3" evidence="2">
    <location>
        <begin position="6"/>
        <end position="306"/>
    </location>
</feature>
<dbReference type="PANTHER" id="PTHR37312">
    <property type="entry name" value="MEMBRANE-BOUND ACYLTRANSFERASE YKRP-RELATED"/>
    <property type="match status" value="1"/>
</dbReference>
<feature type="transmembrane region" description="Helical" evidence="1">
    <location>
        <begin position="170"/>
        <end position="189"/>
    </location>
</feature>
<evidence type="ECO:0000259" key="2">
    <source>
        <dbReference type="Pfam" id="PF01757"/>
    </source>
</evidence>
<evidence type="ECO:0000313" key="4">
    <source>
        <dbReference type="Proteomes" id="UP000053467"/>
    </source>
</evidence>